<dbReference type="SUPFAM" id="SSF53474">
    <property type="entry name" value="alpha/beta-Hydrolases"/>
    <property type="match status" value="1"/>
</dbReference>
<sequence>MSLPDAVVHHPASRPGAPGTGSVSVVLLHGGTVASWMWEPQVEALDDLDVWTPDLLGFGGRGDQVPASLDAVVDDVAATVSAIPAGQEVHVVGLSLGGVVALHLAARHPGLVRSVLSSGAVVDGVPGLAGALGRAQLRVWDRRWYWRGQAVATGIPAESRDLFVRSGLAIRRETMARLLADVYGGRWPDGLAESGARVLAVAGGRDLRPARSALSTIERRVPGAVVRVAPGMHHQWSAEDPDLFGAMIRSWVLDGVAHPRLVPLAGRA</sequence>
<dbReference type="InterPro" id="IPR052370">
    <property type="entry name" value="Meta-cleavage_hydrolase"/>
</dbReference>
<reference evidence="2" key="1">
    <citation type="submission" date="2024-06" db="EMBL/GenBank/DDBJ databases">
        <title>Complete genome sequence of the cellulolytic actinobacterium, Cellulosimicrobium ES-005.</title>
        <authorList>
            <person name="Matthews C.T."/>
            <person name="Underwood K.D."/>
            <person name="Ghanchi K.M."/>
            <person name="Fields S.D."/>
            <person name="Gardner S.G."/>
        </authorList>
    </citation>
    <scope>NUCLEOTIDE SEQUENCE</scope>
    <source>
        <strain evidence="2">ES-005</strain>
    </source>
</reference>
<dbReference type="AlphaFoldDB" id="A0AAU8FYF8"/>
<organism evidence="2">
    <name type="scientific">Cellulosimicrobium sp. ES-005</name>
    <dbReference type="NCBI Taxonomy" id="3163031"/>
    <lineage>
        <taxon>Bacteria</taxon>
        <taxon>Bacillati</taxon>
        <taxon>Actinomycetota</taxon>
        <taxon>Actinomycetes</taxon>
        <taxon>Micrococcales</taxon>
        <taxon>Promicromonosporaceae</taxon>
        <taxon>Cellulosimicrobium</taxon>
    </lineage>
</organism>
<dbReference type="Gene3D" id="3.40.50.1820">
    <property type="entry name" value="alpha/beta hydrolase"/>
    <property type="match status" value="1"/>
</dbReference>
<keyword evidence="2" id="KW-0378">Hydrolase</keyword>
<dbReference type="InterPro" id="IPR000073">
    <property type="entry name" value="AB_hydrolase_1"/>
</dbReference>
<feature type="domain" description="AB hydrolase-1" evidence="1">
    <location>
        <begin position="25"/>
        <end position="244"/>
    </location>
</feature>
<name>A0AAU8FYF8_9MICO</name>
<dbReference type="RefSeq" id="WP_353707845.1">
    <property type="nucleotide sequence ID" value="NZ_CP159290.1"/>
</dbReference>
<protein>
    <submittedName>
        <fullName evidence="2">Alpha/beta hydrolase</fullName>
    </submittedName>
</protein>
<dbReference type="InterPro" id="IPR029058">
    <property type="entry name" value="AB_hydrolase_fold"/>
</dbReference>
<dbReference type="GO" id="GO:0016787">
    <property type="term" value="F:hydrolase activity"/>
    <property type="evidence" value="ECO:0007669"/>
    <property type="project" value="UniProtKB-KW"/>
</dbReference>
<dbReference type="PANTHER" id="PTHR43139">
    <property type="entry name" value="SI:DKEY-122A22.2"/>
    <property type="match status" value="1"/>
</dbReference>
<dbReference type="Pfam" id="PF12697">
    <property type="entry name" value="Abhydrolase_6"/>
    <property type="match status" value="1"/>
</dbReference>
<evidence type="ECO:0000313" key="2">
    <source>
        <dbReference type="EMBL" id="XCH29673.1"/>
    </source>
</evidence>
<dbReference type="EMBL" id="CP159290">
    <property type="protein sequence ID" value="XCH29673.1"/>
    <property type="molecule type" value="Genomic_DNA"/>
</dbReference>
<gene>
    <name evidence="2" type="ORF">ABRQ22_19235</name>
</gene>
<dbReference type="PANTHER" id="PTHR43139:SF52">
    <property type="entry name" value="SI:DKEY-122A22.2"/>
    <property type="match status" value="1"/>
</dbReference>
<accession>A0AAU8FYF8</accession>
<proteinExistence type="predicted"/>
<evidence type="ECO:0000259" key="1">
    <source>
        <dbReference type="Pfam" id="PF12697"/>
    </source>
</evidence>